<organism evidence="1 2">
    <name type="scientific">Portunus trituberculatus</name>
    <name type="common">Swimming crab</name>
    <name type="synonym">Neptunus trituberculatus</name>
    <dbReference type="NCBI Taxonomy" id="210409"/>
    <lineage>
        <taxon>Eukaryota</taxon>
        <taxon>Metazoa</taxon>
        <taxon>Ecdysozoa</taxon>
        <taxon>Arthropoda</taxon>
        <taxon>Crustacea</taxon>
        <taxon>Multicrustacea</taxon>
        <taxon>Malacostraca</taxon>
        <taxon>Eumalacostraca</taxon>
        <taxon>Eucarida</taxon>
        <taxon>Decapoda</taxon>
        <taxon>Pleocyemata</taxon>
        <taxon>Brachyura</taxon>
        <taxon>Eubrachyura</taxon>
        <taxon>Portunoidea</taxon>
        <taxon>Portunidae</taxon>
        <taxon>Portuninae</taxon>
        <taxon>Portunus</taxon>
    </lineage>
</organism>
<sequence>MRGSELAGSPCRGSRCRGSQVARFRSALVMHLYSFSSFFHLRDKKHKCSPKVFYAVQSVTAKHGARWWWRQQRQGNKIT</sequence>
<protein>
    <submittedName>
        <fullName evidence="1">Uncharacterized protein</fullName>
    </submittedName>
</protein>
<reference evidence="1 2" key="1">
    <citation type="submission" date="2019-05" db="EMBL/GenBank/DDBJ databases">
        <title>Another draft genome of Portunus trituberculatus and its Hox gene families provides insights of decapod evolution.</title>
        <authorList>
            <person name="Jeong J.-H."/>
            <person name="Song I."/>
            <person name="Kim S."/>
            <person name="Choi T."/>
            <person name="Kim D."/>
            <person name="Ryu S."/>
            <person name="Kim W."/>
        </authorList>
    </citation>
    <scope>NUCLEOTIDE SEQUENCE [LARGE SCALE GENOMIC DNA]</scope>
    <source>
        <tissue evidence="1">Muscle</tissue>
    </source>
</reference>
<comment type="caution">
    <text evidence="1">The sequence shown here is derived from an EMBL/GenBank/DDBJ whole genome shotgun (WGS) entry which is preliminary data.</text>
</comment>
<dbReference type="EMBL" id="VSRR010019157">
    <property type="protein sequence ID" value="MPC61960.1"/>
    <property type="molecule type" value="Genomic_DNA"/>
</dbReference>
<name>A0A5B7GPB2_PORTR</name>
<proteinExistence type="predicted"/>
<accession>A0A5B7GPB2</accession>
<dbReference type="AlphaFoldDB" id="A0A5B7GPB2"/>
<evidence type="ECO:0000313" key="2">
    <source>
        <dbReference type="Proteomes" id="UP000324222"/>
    </source>
</evidence>
<dbReference type="Proteomes" id="UP000324222">
    <property type="component" value="Unassembled WGS sequence"/>
</dbReference>
<keyword evidence="2" id="KW-1185">Reference proteome</keyword>
<gene>
    <name evidence="1" type="ORF">E2C01_056039</name>
</gene>
<evidence type="ECO:0000313" key="1">
    <source>
        <dbReference type="EMBL" id="MPC61960.1"/>
    </source>
</evidence>